<dbReference type="InterPro" id="IPR050370">
    <property type="entry name" value="HES_HEY"/>
</dbReference>
<comment type="subcellular location">
    <subcellularLocation>
        <location evidence="1">Nucleus</location>
    </subcellularLocation>
</comment>
<feature type="domain" description="BHLH" evidence="6">
    <location>
        <begin position="28"/>
        <end position="85"/>
    </location>
</feature>
<dbReference type="Proteomes" id="UP001153620">
    <property type="component" value="Chromosome 1"/>
</dbReference>
<dbReference type="PANTHER" id="PTHR10985">
    <property type="entry name" value="BASIC HELIX-LOOP-HELIX TRANSCRIPTION FACTOR, HES-RELATED"/>
    <property type="match status" value="1"/>
</dbReference>
<dbReference type="OrthoDB" id="6085656at2759"/>
<dbReference type="EMBL" id="OU895877">
    <property type="protein sequence ID" value="CAG9797992.1"/>
    <property type="molecule type" value="Genomic_DNA"/>
</dbReference>
<dbReference type="AlphaFoldDB" id="A0A9N9RHD9"/>
<keyword evidence="4" id="KW-0539">Nucleus</keyword>
<accession>A0A9N9RHD9</accession>
<dbReference type="InterPro" id="IPR036638">
    <property type="entry name" value="HLH_DNA-bd_sf"/>
</dbReference>
<evidence type="ECO:0000256" key="3">
    <source>
        <dbReference type="ARBA" id="ARBA00023163"/>
    </source>
</evidence>
<dbReference type="GO" id="GO:0046983">
    <property type="term" value="F:protein dimerization activity"/>
    <property type="evidence" value="ECO:0007669"/>
    <property type="project" value="InterPro"/>
</dbReference>
<name>A0A9N9RHD9_9DIPT</name>
<evidence type="ECO:0000256" key="5">
    <source>
        <dbReference type="SAM" id="MobiDB-lite"/>
    </source>
</evidence>
<dbReference type="Pfam" id="PF00010">
    <property type="entry name" value="HLH"/>
    <property type="match status" value="1"/>
</dbReference>
<evidence type="ECO:0000259" key="6">
    <source>
        <dbReference type="PROSITE" id="PS50888"/>
    </source>
</evidence>
<protein>
    <recommendedName>
        <fullName evidence="6">BHLH domain-containing protein</fullName>
    </recommendedName>
</protein>
<feature type="region of interest" description="Disordered" evidence="5">
    <location>
        <begin position="263"/>
        <end position="286"/>
    </location>
</feature>
<evidence type="ECO:0000313" key="7">
    <source>
        <dbReference type="EMBL" id="CAG9797992.1"/>
    </source>
</evidence>
<dbReference type="SUPFAM" id="SSF47459">
    <property type="entry name" value="HLH, helix-loop-helix DNA-binding domain"/>
    <property type="match status" value="1"/>
</dbReference>
<dbReference type="GO" id="GO:0005634">
    <property type="term" value="C:nucleus"/>
    <property type="evidence" value="ECO:0007669"/>
    <property type="project" value="UniProtKB-SubCell"/>
</dbReference>
<dbReference type="PROSITE" id="PS50888">
    <property type="entry name" value="BHLH"/>
    <property type="match status" value="1"/>
</dbReference>
<dbReference type="SMART" id="SM00353">
    <property type="entry name" value="HLH"/>
    <property type="match status" value="1"/>
</dbReference>
<gene>
    <name evidence="7" type="ORF">CHIRRI_LOCUS977</name>
</gene>
<organism evidence="7 8">
    <name type="scientific">Chironomus riparius</name>
    <dbReference type="NCBI Taxonomy" id="315576"/>
    <lineage>
        <taxon>Eukaryota</taxon>
        <taxon>Metazoa</taxon>
        <taxon>Ecdysozoa</taxon>
        <taxon>Arthropoda</taxon>
        <taxon>Hexapoda</taxon>
        <taxon>Insecta</taxon>
        <taxon>Pterygota</taxon>
        <taxon>Neoptera</taxon>
        <taxon>Endopterygota</taxon>
        <taxon>Diptera</taxon>
        <taxon>Nematocera</taxon>
        <taxon>Chironomoidea</taxon>
        <taxon>Chironomidae</taxon>
        <taxon>Chironominae</taxon>
        <taxon>Chironomus</taxon>
    </lineage>
</organism>
<keyword evidence="2" id="KW-0805">Transcription regulation</keyword>
<evidence type="ECO:0000256" key="4">
    <source>
        <dbReference type="ARBA" id="ARBA00023242"/>
    </source>
</evidence>
<evidence type="ECO:0000313" key="8">
    <source>
        <dbReference type="Proteomes" id="UP001153620"/>
    </source>
</evidence>
<keyword evidence="3" id="KW-0804">Transcription</keyword>
<reference evidence="7" key="1">
    <citation type="submission" date="2022-01" db="EMBL/GenBank/DDBJ databases">
        <authorList>
            <person name="King R."/>
        </authorList>
    </citation>
    <scope>NUCLEOTIDE SEQUENCE</scope>
</reference>
<dbReference type="InterPro" id="IPR011598">
    <property type="entry name" value="bHLH_dom"/>
</dbReference>
<proteinExistence type="predicted"/>
<dbReference type="Gene3D" id="4.10.280.10">
    <property type="entry name" value="Helix-loop-helix DNA-binding domain"/>
    <property type="match status" value="1"/>
</dbReference>
<sequence length="330" mass="37736">MTKIPRSIDNNQRKEMDNLGIANSRKNNYKSQKPILEKRRRDRINGSLDELKNLLLVIKQRDPLRYARLEKADILEMVVKYLKDLKKRRQAMIAAMEPTLFRSFKMGYLDCTRATIDFINEIETPTDRKKQIIDHITSECMSSLKNQCPPTNFNQHHDIVFSNVNPPEHFMPFPLLSSAPASFDSNHDMEWISLEERLGFSPIGKSNFILPDVKPLPDIISASSNVKDIKSSPMVSSTLLKIVEQPERQSAFNIVINKSNHNNSSNTIDTSLESQSTSGTSVTCNDDMPQQSIFISDINTSDDDDEDEENVGKLIIDDHNNNQTAWRPWL</sequence>
<evidence type="ECO:0000256" key="1">
    <source>
        <dbReference type="ARBA" id="ARBA00004123"/>
    </source>
</evidence>
<evidence type="ECO:0000256" key="2">
    <source>
        <dbReference type="ARBA" id="ARBA00023015"/>
    </source>
</evidence>
<keyword evidence="8" id="KW-1185">Reference proteome</keyword>
<reference evidence="7" key="2">
    <citation type="submission" date="2022-10" db="EMBL/GenBank/DDBJ databases">
        <authorList>
            <consortium name="ENA_rothamsted_submissions"/>
            <consortium name="culmorum"/>
            <person name="King R."/>
        </authorList>
    </citation>
    <scope>NUCLEOTIDE SEQUENCE</scope>
</reference>
<dbReference type="CDD" id="cd11410">
    <property type="entry name" value="bHLH_O_HES"/>
    <property type="match status" value="1"/>
</dbReference>